<accession>A0AAI8YQ76</accession>
<keyword evidence="1" id="KW-1133">Transmembrane helix</keyword>
<evidence type="ECO:0000256" key="1">
    <source>
        <dbReference type="SAM" id="Phobius"/>
    </source>
</evidence>
<keyword evidence="3" id="KW-1185">Reference proteome</keyword>
<name>A0AAI8YQ76_9PEZI</name>
<organism evidence="2 3">
    <name type="scientific">Anthostomella pinea</name>
    <dbReference type="NCBI Taxonomy" id="933095"/>
    <lineage>
        <taxon>Eukaryota</taxon>
        <taxon>Fungi</taxon>
        <taxon>Dikarya</taxon>
        <taxon>Ascomycota</taxon>
        <taxon>Pezizomycotina</taxon>
        <taxon>Sordariomycetes</taxon>
        <taxon>Xylariomycetidae</taxon>
        <taxon>Xylariales</taxon>
        <taxon>Xylariaceae</taxon>
        <taxon>Anthostomella</taxon>
    </lineage>
</organism>
<gene>
    <name evidence="2" type="ORF">KHLLAP_LOCUS13671</name>
</gene>
<dbReference type="AlphaFoldDB" id="A0AAI8YQ76"/>
<dbReference type="Proteomes" id="UP001295740">
    <property type="component" value="Unassembled WGS sequence"/>
</dbReference>
<protein>
    <submittedName>
        <fullName evidence="2">Uu.00g013220.m01.CDS01</fullName>
    </submittedName>
</protein>
<feature type="transmembrane region" description="Helical" evidence="1">
    <location>
        <begin position="105"/>
        <end position="125"/>
    </location>
</feature>
<reference evidence="2" key="1">
    <citation type="submission" date="2023-10" db="EMBL/GenBank/DDBJ databases">
        <authorList>
            <person name="Hackl T."/>
        </authorList>
    </citation>
    <scope>NUCLEOTIDE SEQUENCE</scope>
</reference>
<evidence type="ECO:0000313" key="3">
    <source>
        <dbReference type="Proteomes" id="UP001295740"/>
    </source>
</evidence>
<keyword evidence="1" id="KW-0812">Transmembrane</keyword>
<dbReference type="EMBL" id="CAUWAG010000020">
    <property type="protein sequence ID" value="CAJ2513203.1"/>
    <property type="molecule type" value="Genomic_DNA"/>
</dbReference>
<proteinExistence type="predicted"/>
<keyword evidence="1" id="KW-0472">Membrane</keyword>
<sequence length="141" mass="16624">MFAISPLEILCINMLTSLFRDFGPSREYARQEPWCLYEVDLVDMLVYGPLMGLRPRLPRARHLFAELTWLILVSSWEFKDIRHNMFRLNPDGTSAFQIFKDLIRFLFSTMTIGALSVFPVIYIYIRVFNHSVFGHTGIKWK</sequence>
<comment type="caution">
    <text evidence="2">The sequence shown here is derived from an EMBL/GenBank/DDBJ whole genome shotgun (WGS) entry which is preliminary data.</text>
</comment>
<evidence type="ECO:0000313" key="2">
    <source>
        <dbReference type="EMBL" id="CAJ2513203.1"/>
    </source>
</evidence>